<sequence length="660" mass="72527">MFRMPHLLTADKKMLFILLGHLPFTAFLAPIGFDTWGFAMTMSAIIGTLVIASYFSLRGTRWFGILSGVFLMLFSATLIQTQMGRIEMHFHIFVALAFTLLYKDWLVVVSAAAVGALHHIVLTYLQLNEVAIAGVPIMLYNYDCSWSITFLHALFVVIESAVLIYYSRLMKYDADVAYRVQATINAVSNNGDFSQRVEQFKEHSSAQATNTLLNNIEVAFKEINQVMDAIAHGRFDQRVQGEFKGDLDQLKRSVNDSSESVTFTMQSLNTLMEGIHQGDFSVRMSDKVKGDLKTKVDNAMSQTESIISTLMDVMTGLAEGNFSQRIDVPAAGQLDELKKNVNHALDEVQAAFNEINKASERMASGKLNQLIDKQYKGELNTIKQGLNSAFSNLNALINDVTQMNAKLQQASQSISTDSNSLSESLSHHATELQHTAQRMEQITHEVKQAADSAVEANKLSDQARHQAQTGVEVMNNTIDSMREIQSSSHKIAEIVGLIDSIAFQTNLLALNAAVEAARAGEQGRGFAVVAGEVRSLAQKSADAAKEIRALIDDTVDAVESGTQLVERSGEQLQEINQGINSVSEMISEMASLNLEQANGINTLNQEVSAMDESIQQNVQIANQAKDSATMMVGEVDNLSDSVSQFETDANLDQQLALTKK</sequence>
<dbReference type="PROSITE" id="PS50885">
    <property type="entry name" value="HAMP"/>
    <property type="match status" value="3"/>
</dbReference>
<feature type="coiled-coil region" evidence="6">
    <location>
        <begin position="334"/>
        <end position="361"/>
    </location>
</feature>
<dbReference type="FunFam" id="1.10.287.950:FF:000001">
    <property type="entry name" value="Methyl-accepting chemotaxis sensory transducer"/>
    <property type="match status" value="1"/>
</dbReference>
<dbReference type="Pfam" id="PF00015">
    <property type="entry name" value="MCPsignal"/>
    <property type="match status" value="1"/>
</dbReference>
<organism evidence="10 11">
    <name type="scientific">Thiomicrorhabdus sediminis</name>
    <dbReference type="NCBI Taxonomy" id="2580412"/>
    <lineage>
        <taxon>Bacteria</taxon>
        <taxon>Pseudomonadati</taxon>
        <taxon>Pseudomonadota</taxon>
        <taxon>Gammaproteobacteria</taxon>
        <taxon>Thiotrichales</taxon>
        <taxon>Piscirickettsiaceae</taxon>
        <taxon>Thiomicrorhabdus</taxon>
    </lineage>
</organism>
<dbReference type="SUPFAM" id="SSF58104">
    <property type="entry name" value="Methyl-accepting chemotaxis protein (MCP) signaling domain"/>
    <property type="match status" value="1"/>
</dbReference>
<feature type="domain" description="Methyl-accepting transducer" evidence="8">
    <location>
        <begin position="403"/>
        <end position="632"/>
    </location>
</feature>
<feature type="domain" description="HAMP" evidence="9">
    <location>
        <begin position="214"/>
        <end position="266"/>
    </location>
</feature>
<evidence type="ECO:0008006" key="12">
    <source>
        <dbReference type="Google" id="ProtNLM"/>
    </source>
</evidence>
<dbReference type="Proteomes" id="UP000304864">
    <property type="component" value="Chromosome"/>
</dbReference>
<feature type="transmembrane region" description="Helical" evidence="7">
    <location>
        <begin position="62"/>
        <end position="80"/>
    </location>
</feature>
<dbReference type="KEGG" id="thig:FE785_01950"/>
<keyword evidence="7" id="KW-0472">Membrane</keyword>
<feature type="transmembrane region" description="Helical" evidence="7">
    <location>
        <begin position="146"/>
        <end position="166"/>
    </location>
</feature>
<keyword evidence="11" id="KW-1185">Reference proteome</keyword>
<dbReference type="GO" id="GO:0007165">
    <property type="term" value="P:signal transduction"/>
    <property type="evidence" value="ECO:0007669"/>
    <property type="project" value="UniProtKB-KW"/>
</dbReference>
<dbReference type="Pfam" id="PF18947">
    <property type="entry name" value="HAMP_2"/>
    <property type="match status" value="2"/>
</dbReference>
<evidence type="ECO:0000259" key="9">
    <source>
        <dbReference type="PROSITE" id="PS50885"/>
    </source>
</evidence>
<comment type="subcellular location">
    <subcellularLocation>
        <location evidence="1">Membrane</location>
    </subcellularLocation>
</comment>
<dbReference type="GO" id="GO:0016020">
    <property type="term" value="C:membrane"/>
    <property type="evidence" value="ECO:0007669"/>
    <property type="project" value="UniProtKB-SubCell"/>
</dbReference>
<evidence type="ECO:0000256" key="1">
    <source>
        <dbReference type="ARBA" id="ARBA00004370"/>
    </source>
</evidence>
<dbReference type="GO" id="GO:0006935">
    <property type="term" value="P:chemotaxis"/>
    <property type="evidence" value="ECO:0007669"/>
    <property type="project" value="UniProtKB-KW"/>
</dbReference>
<dbReference type="CDD" id="cd06225">
    <property type="entry name" value="HAMP"/>
    <property type="match status" value="1"/>
</dbReference>
<evidence type="ECO:0000259" key="8">
    <source>
        <dbReference type="PROSITE" id="PS50111"/>
    </source>
</evidence>
<dbReference type="OrthoDB" id="6433966at2"/>
<protein>
    <recommendedName>
        <fullName evidence="12">Methyl-accepting chemotaxis protein</fullName>
    </recommendedName>
</protein>
<dbReference type="InterPro" id="IPR051310">
    <property type="entry name" value="MCP_chemotaxis"/>
</dbReference>
<dbReference type="EMBL" id="CP040602">
    <property type="protein sequence ID" value="QCU89484.1"/>
    <property type="molecule type" value="Genomic_DNA"/>
</dbReference>
<evidence type="ECO:0000313" key="10">
    <source>
        <dbReference type="EMBL" id="QCU89484.1"/>
    </source>
</evidence>
<gene>
    <name evidence="10" type="ORF">FE785_01950</name>
</gene>
<evidence type="ECO:0000256" key="3">
    <source>
        <dbReference type="ARBA" id="ARBA00023224"/>
    </source>
</evidence>
<dbReference type="InterPro" id="IPR004089">
    <property type="entry name" value="MCPsignal_dom"/>
</dbReference>
<dbReference type="Gene3D" id="1.20.120.1530">
    <property type="match status" value="2"/>
</dbReference>
<keyword evidence="6" id="KW-0175">Coiled coil</keyword>
<keyword evidence="7" id="KW-0812">Transmembrane</keyword>
<keyword evidence="3 5" id="KW-0807">Transducer</keyword>
<dbReference type="Gene3D" id="1.10.287.950">
    <property type="entry name" value="Methyl-accepting chemotaxis protein"/>
    <property type="match status" value="1"/>
</dbReference>
<feature type="domain" description="HAMP" evidence="9">
    <location>
        <begin position="354"/>
        <end position="398"/>
    </location>
</feature>
<dbReference type="AlphaFoldDB" id="A0A4P9K3J8"/>
<keyword evidence="7" id="KW-1133">Transmembrane helix</keyword>
<evidence type="ECO:0000256" key="7">
    <source>
        <dbReference type="SAM" id="Phobius"/>
    </source>
</evidence>
<dbReference type="PROSITE" id="PS50111">
    <property type="entry name" value="CHEMOTAXIS_TRANSDUC_2"/>
    <property type="match status" value="1"/>
</dbReference>
<name>A0A4P9K3J8_9GAMM</name>
<evidence type="ECO:0000313" key="11">
    <source>
        <dbReference type="Proteomes" id="UP000304864"/>
    </source>
</evidence>
<evidence type="ECO:0000256" key="5">
    <source>
        <dbReference type="PROSITE-ProRule" id="PRU00284"/>
    </source>
</evidence>
<dbReference type="CDD" id="cd11386">
    <property type="entry name" value="MCP_signal"/>
    <property type="match status" value="1"/>
</dbReference>
<proteinExistence type="inferred from homology"/>
<evidence type="ECO:0000256" key="6">
    <source>
        <dbReference type="SAM" id="Coils"/>
    </source>
</evidence>
<dbReference type="PANTHER" id="PTHR43531">
    <property type="entry name" value="PROTEIN ICFG"/>
    <property type="match status" value="1"/>
</dbReference>
<accession>A0A4P9K3J8</accession>
<dbReference type="RefSeq" id="WP_138563885.1">
    <property type="nucleotide sequence ID" value="NZ_CP040602.1"/>
</dbReference>
<feature type="domain" description="HAMP" evidence="9">
    <location>
        <begin position="307"/>
        <end position="353"/>
    </location>
</feature>
<dbReference type="SMART" id="SM00304">
    <property type="entry name" value="HAMP"/>
    <property type="match status" value="3"/>
</dbReference>
<feature type="transmembrane region" description="Helical" evidence="7">
    <location>
        <begin position="38"/>
        <end position="55"/>
    </location>
</feature>
<reference evidence="10 11" key="1">
    <citation type="submission" date="2019-05" db="EMBL/GenBank/DDBJ databases">
        <title>Thiomicrorhabdus sediminis sp. nov, a novel sulfur-oxidizing bacterium isolated from coastal sediment.</title>
        <authorList>
            <person name="Liu X."/>
        </authorList>
    </citation>
    <scope>NUCLEOTIDE SEQUENCE [LARGE SCALE GENOMIC DNA]</scope>
    <source>
        <strain evidence="10 11">G1</strain>
    </source>
</reference>
<evidence type="ECO:0000256" key="2">
    <source>
        <dbReference type="ARBA" id="ARBA00022500"/>
    </source>
</evidence>
<keyword evidence="2" id="KW-0145">Chemotaxis</keyword>
<comment type="similarity">
    <text evidence="4">Belongs to the methyl-accepting chemotaxis (MCP) protein family.</text>
</comment>
<dbReference type="SMART" id="SM00283">
    <property type="entry name" value="MA"/>
    <property type="match status" value="1"/>
</dbReference>
<dbReference type="InterPro" id="IPR003660">
    <property type="entry name" value="HAMP_dom"/>
</dbReference>
<evidence type="ECO:0000256" key="4">
    <source>
        <dbReference type="ARBA" id="ARBA00029447"/>
    </source>
</evidence>
<dbReference type="PANTHER" id="PTHR43531:SF11">
    <property type="entry name" value="METHYL-ACCEPTING CHEMOTAXIS PROTEIN 3"/>
    <property type="match status" value="1"/>
</dbReference>